<evidence type="ECO:0000313" key="2">
    <source>
        <dbReference type="Proteomes" id="UP000887565"/>
    </source>
</evidence>
<name>A0A915K0I1_ROMCU</name>
<evidence type="ECO:0000313" key="3">
    <source>
        <dbReference type="WBParaSite" id="nRc.2.0.1.t32182-RA"/>
    </source>
</evidence>
<organism evidence="2 3">
    <name type="scientific">Romanomermis culicivorax</name>
    <name type="common">Nematode worm</name>
    <dbReference type="NCBI Taxonomy" id="13658"/>
    <lineage>
        <taxon>Eukaryota</taxon>
        <taxon>Metazoa</taxon>
        <taxon>Ecdysozoa</taxon>
        <taxon>Nematoda</taxon>
        <taxon>Enoplea</taxon>
        <taxon>Dorylaimia</taxon>
        <taxon>Mermithida</taxon>
        <taxon>Mermithoidea</taxon>
        <taxon>Mermithidae</taxon>
        <taxon>Romanomermis</taxon>
    </lineage>
</organism>
<protein>
    <submittedName>
        <fullName evidence="3">Uncharacterized protein</fullName>
    </submittedName>
</protein>
<reference evidence="3" key="1">
    <citation type="submission" date="2022-11" db="UniProtKB">
        <authorList>
            <consortium name="WormBaseParasite"/>
        </authorList>
    </citation>
    <scope>IDENTIFICATION</scope>
</reference>
<dbReference type="Proteomes" id="UP000887565">
    <property type="component" value="Unplaced"/>
</dbReference>
<proteinExistence type="predicted"/>
<sequence length="122" mass="14278">MFDKNNHCNRFQTFVFVDAIFVAIDGATAVAVPVICYAVRAHRHRRRFPLLLEDDGRRMMPIHGTTEILSGVSTASIDKKTYLSYHRNRYVRFFSIYRRIDSSRRQRPTAVFYLLMMATTVL</sequence>
<keyword evidence="1" id="KW-1133">Transmembrane helix</keyword>
<evidence type="ECO:0000256" key="1">
    <source>
        <dbReference type="SAM" id="Phobius"/>
    </source>
</evidence>
<keyword evidence="1" id="KW-0812">Transmembrane</keyword>
<accession>A0A915K0I1</accession>
<dbReference type="AlphaFoldDB" id="A0A915K0I1"/>
<keyword evidence="1" id="KW-0472">Membrane</keyword>
<dbReference type="WBParaSite" id="nRc.2.0.1.t32182-RA">
    <property type="protein sequence ID" value="nRc.2.0.1.t32182-RA"/>
    <property type="gene ID" value="nRc.2.0.1.g32182"/>
</dbReference>
<keyword evidence="2" id="KW-1185">Reference proteome</keyword>
<feature type="transmembrane region" description="Helical" evidence="1">
    <location>
        <begin position="20"/>
        <end position="39"/>
    </location>
</feature>